<dbReference type="InterPro" id="IPR001611">
    <property type="entry name" value="Leu-rich_rpt"/>
</dbReference>
<dbReference type="AlphaFoldDB" id="C1C189"/>
<evidence type="ECO:0000256" key="3">
    <source>
        <dbReference type="SAM" id="MobiDB-lite"/>
    </source>
</evidence>
<dbReference type="InterPro" id="IPR032675">
    <property type="entry name" value="LRR_dom_sf"/>
</dbReference>
<proteinExistence type="evidence at transcript level"/>
<gene>
    <name evidence="5" type="primary">LRC58</name>
</gene>
<evidence type="ECO:0000256" key="1">
    <source>
        <dbReference type="ARBA" id="ARBA00022614"/>
    </source>
</evidence>
<dbReference type="PANTHER" id="PTHR48051">
    <property type="match status" value="1"/>
</dbReference>
<dbReference type="SMART" id="SM00369">
    <property type="entry name" value="LRR_TYP"/>
    <property type="match status" value="7"/>
</dbReference>
<feature type="compositionally biased region" description="Low complexity" evidence="3">
    <location>
        <begin position="10"/>
        <end position="29"/>
    </location>
</feature>
<dbReference type="InterPro" id="IPR003591">
    <property type="entry name" value="Leu-rich_rpt_typical-subtyp"/>
</dbReference>
<dbReference type="Pfam" id="PF13855">
    <property type="entry name" value="LRR_8"/>
    <property type="match status" value="1"/>
</dbReference>
<evidence type="ECO:0000256" key="2">
    <source>
        <dbReference type="ARBA" id="ARBA00022737"/>
    </source>
</evidence>
<feature type="region of interest" description="Disordered" evidence="3">
    <location>
        <begin position="1"/>
        <end position="29"/>
    </location>
</feature>
<dbReference type="EMBL" id="BT080618">
    <property type="protein sequence ID" value="ACO15042.1"/>
    <property type="molecule type" value="mRNA"/>
</dbReference>
<keyword evidence="2" id="KW-0677">Repeat</keyword>
<dbReference type="Pfam" id="PF23598">
    <property type="entry name" value="LRR_14"/>
    <property type="match status" value="1"/>
</dbReference>
<keyword evidence="1" id="KW-0433">Leucine-rich repeat</keyword>
<dbReference type="Gene3D" id="3.80.10.10">
    <property type="entry name" value="Ribonuclease Inhibitor"/>
    <property type="match status" value="1"/>
</dbReference>
<dbReference type="Pfam" id="PF00560">
    <property type="entry name" value="LRR_1"/>
    <property type="match status" value="1"/>
</dbReference>
<dbReference type="PANTHER" id="PTHR48051:SF46">
    <property type="entry name" value="LEUCINE RICH REPEAT-CONTAINING DOMAIN PROTEIN"/>
    <property type="match status" value="1"/>
</dbReference>
<dbReference type="GO" id="GO:0005737">
    <property type="term" value="C:cytoplasm"/>
    <property type="evidence" value="ECO:0007669"/>
    <property type="project" value="TreeGrafter"/>
</dbReference>
<accession>C1C189</accession>
<reference evidence="5" key="1">
    <citation type="submission" date="2009-03" db="EMBL/GenBank/DDBJ databases">
        <title>Caligus clemensi ESTs and full-length cDNAs.</title>
        <authorList>
            <person name="Yasuike M."/>
            <person name="von Schalburg K."/>
            <person name="Cooper G."/>
            <person name="Leong J."/>
            <person name="Jones S.R.M."/>
            <person name="Koop B.F."/>
        </authorList>
    </citation>
    <scope>NUCLEOTIDE SEQUENCE</scope>
    <source>
        <tissue evidence="5">Whole</tissue>
    </source>
</reference>
<sequence>MIAYSNYEVSSEASTTSSSDDPDEFSSSSKLDLSYRRLHAHALSKCLEEQFPDEDPDSPKLVNKLFVYHNDLEYIPEITFKLTNLSVIDVSNNYLRDIPNSITSLVNLTSLILKNNHLTIHSFPKNFKDSRNLRDLNLSANRLEEIPHQIYELGSLRNLSLGGNDIKEISKDLGDLHRLRYLYMGGNHLSELPREISKLRHLHALILCSNQLSSLPDGICSLYKLESLQLHSNKLTTLPIGLIKLKGLKELSLRDNPLINRFVDEMDYQPSSLLELSARIVRTAGIQYRLRDLPGCLIDYLDTYNCCLNPSCQGVYFESRVEHVKFVDFCGKYKVPLMQYLCSSSCTVTNPTLPSNLTIQEKKMRRILLG</sequence>
<dbReference type="InterPro" id="IPR050216">
    <property type="entry name" value="LRR_domain-containing"/>
</dbReference>
<dbReference type="InterPro" id="IPR055414">
    <property type="entry name" value="LRR_R13L4/SHOC2-like"/>
</dbReference>
<name>C1C189_CALCM</name>
<feature type="domain" description="Disease resistance R13L4/SHOC-2-like LRR" evidence="4">
    <location>
        <begin position="171"/>
        <end position="265"/>
    </location>
</feature>
<organism evidence="5">
    <name type="scientific">Caligus clemensi</name>
    <name type="common">Sea louse</name>
    <dbReference type="NCBI Taxonomy" id="344056"/>
    <lineage>
        <taxon>Eukaryota</taxon>
        <taxon>Metazoa</taxon>
        <taxon>Ecdysozoa</taxon>
        <taxon>Arthropoda</taxon>
        <taxon>Crustacea</taxon>
        <taxon>Multicrustacea</taxon>
        <taxon>Hexanauplia</taxon>
        <taxon>Copepoda</taxon>
        <taxon>Siphonostomatoida</taxon>
        <taxon>Caligidae</taxon>
        <taxon>Caligus</taxon>
    </lineage>
</organism>
<evidence type="ECO:0000313" key="5">
    <source>
        <dbReference type="EMBL" id="ACO15042.1"/>
    </source>
</evidence>
<evidence type="ECO:0000259" key="4">
    <source>
        <dbReference type="Pfam" id="PF23598"/>
    </source>
</evidence>
<dbReference type="PROSITE" id="PS51450">
    <property type="entry name" value="LRR"/>
    <property type="match status" value="4"/>
</dbReference>
<protein>
    <submittedName>
        <fullName evidence="5">Leucine-rich repeat-containing protein 58</fullName>
    </submittedName>
</protein>
<dbReference type="SUPFAM" id="SSF52058">
    <property type="entry name" value="L domain-like"/>
    <property type="match status" value="1"/>
</dbReference>